<dbReference type="Pfam" id="PF00171">
    <property type="entry name" value="Aldedh"/>
    <property type="match status" value="1"/>
</dbReference>
<keyword evidence="7" id="KW-1185">Reference proteome</keyword>
<feature type="active site" evidence="3">
    <location>
        <position position="256"/>
    </location>
</feature>
<gene>
    <name evidence="6" type="primary">davD_5</name>
    <name evidence="6" type="ORF">LMG24238_07125</name>
</gene>
<organism evidence="6 7">
    <name type="scientific">Paraburkholderia sediminicola</name>
    <dbReference type="NCBI Taxonomy" id="458836"/>
    <lineage>
        <taxon>Bacteria</taxon>
        <taxon>Pseudomonadati</taxon>
        <taxon>Pseudomonadota</taxon>
        <taxon>Betaproteobacteria</taxon>
        <taxon>Burkholderiales</taxon>
        <taxon>Burkholderiaceae</taxon>
        <taxon>Paraburkholderia</taxon>
    </lineage>
</organism>
<dbReference type="InterPro" id="IPR029510">
    <property type="entry name" value="Ald_DH_CS_GLU"/>
</dbReference>
<dbReference type="InterPro" id="IPR016161">
    <property type="entry name" value="Ald_DH/histidinol_DH"/>
</dbReference>
<accession>A0A6J5CU56</accession>
<dbReference type="FunFam" id="3.40.309.10:FF:000004">
    <property type="entry name" value="Succinate-semialdehyde dehydrogenase I"/>
    <property type="match status" value="1"/>
</dbReference>
<dbReference type="InterPro" id="IPR016162">
    <property type="entry name" value="Ald_DH_N"/>
</dbReference>
<dbReference type="GeneID" id="97045682"/>
<dbReference type="InterPro" id="IPR050740">
    <property type="entry name" value="Aldehyde_DH_Superfamily"/>
</dbReference>
<evidence type="ECO:0000256" key="3">
    <source>
        <dbReference type="PROSITE-ProRule" id="PRU10007"/>
    </source>
</evidence>
<dbReference type="FunFam" id="3.40.605.10:FF:000026">
    <property type="entry name" value="Aldehyde dehydrogenase, putative"/>
    <property type="match status" value="1"/>
</dbReference>
<evidence type="ECO:0000256" key="1">
    <source>
        <dbReference type="ARBA" id="ARBA00009986"/>
    </source>
</evidence>
<dbReference type="CDD" id="cd07103">
    <property type="entry name" value="ALDH_F5_SSADH_GabD"/>
    <property type="match status" value="1"/>
</dbReference>
<dbReference type="FunFam" id="3.40.605.10:FF:000005">
    <property type="entry name" value="Succinate-semialdehyde dehydrogenase I"/>
    <property type="match status" value="1"/>
</dbReference>
<name>A0A6J5CU56_9BURK</name>
<feature type="domain" description="Aldehyde dehydrogenase" evidence="5">
    <location>
        <begin position="20"/>
        <end position="478"/>
    </location>
</feature>
<dbReference type="InterPro" id="IPR015590">
    <property type="entry name" value="Aldehyde_DH_dom"/>
</dbReference>
<proteinExistence type="inferred from homology"/>
<dbReference type="NCBIfam" id="TIGR01780">
    <property type="entry name" value="SSADH"/>
    <property type="match status" value="1"/>
</dbReference>
<dbReference type="GO" id="GO:0009450">
    <property type="term" value="P:gamma-aminobutyric acid catabolic process"/>
    <property type="evidence" value="ECO:0007669"/>
    <property type="project" value="InterPro"/>
</dbReference>
<dbReference type="PROSITE" id="PS00070">
    <property type="entry name" value="ALDEHYDE_DEHYDR_CYS"/>
    <property type="match status" value="1"/>
</dbReference>
<dbReference type="InterPro" id="IPR016160">
    <property type="entry name" value="Ald_DH_CS_CYS"/>
</dbReference>
<dbReference type="PANTHER" id="PTHR43353:SF5">
    <property type="entry name" value="SUCCINATE-SEMIALDEHYDE DEHYDROGENASE, MITOCHONDRIAL"/>
    <property type="match status" value="1"/>
</dbReference>
<evidence type="ECO:0000313" key="6">
    <source>
        <dbReference type="EMBL" id="CAB3743797.1"/>
    </source>
</evidence>
<evidence type="ECO:0000256" key="4">
    <source>
        <dbReference type="RuleBase" id="RU003345"/>
    </source>
</evidence>
<dbReference type="Proteomes" id="UP000494255">
    <property type="component" value="Unassembled WGS sequence"/>
</dbReference>
<dbReference type="SUPFAM" id="SSF53720">
    <property type="entry name" value="ALDH-like"/>
    <property type="match status" value="1"/>
</dbReference>
<dbReference type="InterPro" id="IPR016163">
    <property type="entry name" value="Ald_DH_C"/>
</dbReference>
<evidence type="ECO:0000256" key="2">
    <source>
        <dbReference type="ARBA" id="ARBA00023002"/>
    </source>
</evidence>
<dbReference type="GO" id="GO:0004777">
    <property type="term" value="F:succinate-semialdehyde dehydrogenase (NAD+) activity"/>
    <property type="evidence" value="ECO:0007669"/>
    <property type="project" value="TreeGrafter"/>
</dbReference>
<dbReference type="PROSITE" id="PS00687">
    <property type="entry name" value="ALDEHYDE_DEHYDR_GLU"/>
    <property type="match status" value="1"/>
</dbReference>
<sequence>MFKLTRSDLFREAAYVGGQWSTGNSDAYMEIRNPATGEVVGRVPSLSREEVREAILLADHAFQDFRRWTGKARGAVLRKWAALMLENKDDLAQIMTAEQGKPLAEARGEIDYAASFLDWFGEEAKRVYGETIPAPRDNQRITVIRQPVGVCAAITPWNFPSGMVTRKVAPAIASGCTVLLKPAPQTPFSALALCVLAEEAGLPKGVLSVLTGDAVEIGGEIIRSETVRKLSFTGSTPVGKKLMAECAGTVKKVSLELGGNAPFIVFDDADVESAVQGAIASKFRNAGQTCVCANRFFVQHGIYDAFVNKLTEVVKGMRMGRGTEEGVTLGPLIDSNAFSKVSRLVDEARSKGATVLTGGTQHPAGAQFFAPTVVTDVTNDMTIANEEIFGPVVSITRFSDEQEAVALANSTRYGLAAYFYTSDLNRSVRISEALDFGIVGINEGAVSTEVAPFGGFKESGFGKEGSKHGIDEYSERKYICLGNVR</sequence>
<evidence type="ECO:0000313" key="7">
    <source>
        <dbReference type="Proteomes" id="UP000494255"/>
    </source>
</evidence>
<dbReference type="PANTHER" id="PTHR43353">
    <property type="entry name" value="SUCCINATE-SEMIALDEHYDE DEHYDROGENASE, MITOCHONDRIAL"/>
    <property type="match status" value="1"/>
</dbReference>
<dbReference type="EC" id="1.2.1.-" evidence="6"/>
<evidence type="ECO:0000259" key="5">
    <source>
        <dbReference type="Pfam" id="PF00171"/>
    </source>
</evidence>
<dbReference type="Gene3D" id="3.40.309.10">
    <property type="entry name" value="Aldehyde Dehydrogenase, Chain A, domain 2"/>
    <property type="match status" value="1"/>
</dbReference>
<comment type="similarity">
    <text evidence="1 4">Belongs to the aldehyde dehydrogenase family.</text>
</comment>
<protein>
    <submittedName>
        <fullName evidence="6">Glutarate-semialdehyde dehydrogenase</fullName>
        <ecNumber evidence="6">1.2.1.-</ecNumber>
    </submittedName>
</protein>
<dbReference type="EMBL" id="CADIKC010000017">
    <property type="protein sequence ID" value="CAB3743797.1"/>
    <property type="molecule type" value="Genomic_DNA"/>
</dbReference>
<dbReference type="RefSeq" id="WP_175054536.1">
    <property type="nucleotide sequence ID" value="NZ_CADIKC010000017.1"/>
</dbReference>
<dbReference type="Gene3D" id="3.40.605.10">
    <property type="entry name" value="Aldehyde Dehydrogenase, Chain A, domain 1"/>
    <property type="match status" value="1"/>
</dbReference>
<reference evidence="6 7" key="1">
    <citation type="submission" date="2020-04" db="EMBL/GenBank/DDBJ databases">
        <authorList>
            <person name="De Canck E."/>
        </authorList>
    </citation>
    <scope>NUCLEOTIDE SEQUENCE [LARGE SCALE GENOMIC DNA]</scope>
    <source>
        <strain evidence="6 7">LMG 24238</strain>
    </source>
</reference>
<dbReference type="InterPro" id="IPR010102">
    <property type="entry name" value="Succ_semiAld_DH"/>
</dbReference>
<dbReference type="AlphaFoldDB" id="A0A6J5CU56"/>
<keyword evidence="2 4" id="KW-0560">Oxidoreductase</keyword>